<evidence type="ECO:0000313" key="3">
    <source>
        <dbReference type="EMBL" id="PLN77183.1"/>
    </source>
</evidence>
<protein>
    <submittedName>
        <fullName evidence="3">Amidase family protein</fullName>
    </submittedName>
</protein>
<accession>A0A2J5HJI5</accession>
<dbReference type="PANTHER" id="PTHR42678:SF37">
    <property type="entry name" value="AMIDASE C869.01-RELATED"/>
    <property type="match status" value="1"/>
</dbReference>
<dbReference type="EMBL" id="KZ559601">
    <property type="protein sequence ID" value="PLN77183.1"/>
    <property type="molecule type" value="Genomic_DNA"/>
</dbReference>
<name>A0A2J5HJI5_9EURO</name>
<keyword evidence="4" id="KW-1185">Reference proteome</keyword>
<evidence type="ECO:0000256" key="1">
    <source>
        <dbReference type="SAM" id="SignalP"/>
    </source>
</evidence>
<dbReference type="InterPro" id="IPR023631">
    <property type="entry name" value="Amidase_dom"/>
</dbReference>
<dbReference type="Gene3D" id="3.90.1300.10">
    <property type="entry name" value="Amidase signature (AS) domain"/>
    <property type="match status" value="1"/>
</dbReference>
<reference evidence="4" key="1">
    <citation type="submission" date="2017-12" db="EMBL/GenBank/DDBJ databases">
        <authorList>
            <consortium name="DOE Joint Genome Institute"/>
            <person name="Mondo S.J."/>
            <person name="Kjaerbolling I."/>
            <person name="Vesth T.C."/>
            <person name="Frisvad J.C."/>
            <person name="Nybo J.L."/>
            <person name="Theobald S."/>
            <person name="Kuo A."/>
            <person name="Bowyer P."/>
            <person name="Matsuda Y."/>
            <person name="Lyhne E.K."/>
            <person name="Kogle M.E."/>
            <person name="Clum A."/>
            <person name="Lipzen A."/>
            <person name="Salamov A."/>
            <person name="Ngan C.Y."/>
            <person name="Daum C."/>
            <person name="Chiniquy J."/>
            <person name="Barry K."/>
            <person name="LaButti K."/>
            <person name="Haridas S."/>
            <person name="Simmons B.A."/>
            <person name="Magnuson J.K."/>
            <person name="Mortensen U.H."/>
            <person name="Larsen T.O."/>
            <person name="Grigoriev I.V."/>
            <person name="Baker S.E."/>
            <person name="Andersen M.R."/>
            <person name="Nordberg H.P."/>
            <person name="Cantor M.N."/>
            <person name="Hua S.X."/>
        </authorList>
    </citation>
    <scope>NUCLEOTIDE SEQUENCE [LARGE SCALE GENOMIC DNA]</scope>
    <source>
        <strain evidence="4">IBT 19404</strain>
    </source>
</reference>
<evidence type="ECO:0000313" key="4">
    <source>
        <dbReference type="Proteomes" id="UP000235023"/>
    </source>
</evidence>
<proteinExistence type="predicted"/>
<evidence type="ECO:0000259" key="2">
    <source>
        <dbReference type="Pfam" id="PF01425"/>
    </source>
</evidence>
<sequence>MLHWVTLSRLLIWSVWPAATAAKQLTDDRHVPEDPLVADQILSTPSAYDFPVLSISGSDLFPMRPCRGIQLAEATIDELQVHLSTGALTSVDLLHCYLGRIFQTDSYLSAIIQHNPDAFSIAEALDAERASGKVRGPLHGIPFVVKDNIATKDRMETTAGSWALLGSIVPRDAFVVQQLRKAGALLLGKAALSEWADMRSNNYSEGFSARGGQCRSAYNLTVNPGGSSSGSGVAVGANLVPFALGTETDGSVINPAQRNAIVGIKPTVGLTSRDGVIPESLNQDTVGVFGKTVRDATYVLDGIFGIDPRDNATESQRGQTPSGGYGQFLHDRSALKGAVFGLPWESFWRLANPTQLSQLLELLELIQDAGATIINGTELPHHRTIVSPDGWNWDYGSQRGYPNESEYSYVKVDFYNNLKAYLAELDNTDIRSLEDLVEYNKANVGSEGGQPGIHPAFGSGQDGFEASLVTRGIQDATYWQALEFCRRTTREEGIDAALRSGKQRLDGLLVPPDVAQSIQIAAQAGYPVVTIPAGTDPESGMPYGLAIMQTAFAEPTLIKYASAIEDLQRATNTQWKRTLPEWRGYLVRNIPVIN</sequence>
<dbReference type="SUPFAM" id="SSF75304">
    <property type="entry name" value="Amidase signature (AS) enzymes"/>
    <property type="match status" value="1"/>
</dbReference>
<dbReference type="InterPro" id="IPR036928">
    <property type="entry name" value="AS_sf"/>
</dbReference>
<gene>
    <name evidence="3" type="ORF">BDW42DRAFT_8050</name>
</gene>
<feature type="domain" description="Amidase" evidence="2">
    <location>
        <begin position="93"/>
        <end position="387"/>
    </location>
</feature>
<dbReference type="OrthoDB" id="566138at2759"/>
<dbReference type="Proteomes" id="UP000235023">
    <property type="component" value="Unassembled WGS sequence"/>
</dbReference>
<dbReference type="Pfam" id="PF01425">
    <property type="entry name" value="Amidase"/>
    <property type="match status" value="1"/>
</dbReference>
<feature type="chain" id="PRO_5014405215" evidence="1">
    <location>
        <begin position="23"/>
        <end position="594"/>
    </location>
</feature>
<feature type="signal peptide" evidence="1">
    <location>
        <begin position="1"/>
        <end position="22"/>
    </location>
</feature>
<dbReference type="PANTHER" id="PTHR42678">
    <property type="entry name" value="AMIDASE"/>
    <property type="match status" value="1"/>
</dbReference>
<keyword evidence="1" id="KW-0732">Signal</keyword>
<dbReference type="AlphaFoldDB" id="A0A2J5HJI5"/>
<organism evidence="3 4">
    <name type="scientific">Aspergillus taichungensis</name>
    <dbReference type="NCBI Taxonomy" id="482145"/>
    <lineage>
        <taxon>Eukaryota</taxon>
        <taxon>Fungi</taxon>
        <taxon>Dikarya</taxon>
        <taxon>Ascomycota</taxon>
        <taxon>Pezizomycotina</taxon>
        <taxon>Eurotiomycetes</taxon>
        <taxon>Eurotiomycetidae</taxon>
        <taxon>Eurotiales</taxon>
        <taxon>Aspergillaceae</taxon>
        <taxon>Aspergillus</taxon>
        <taxon>Aspergillus subgen. Circumdati</taxon>
    </lineage>
</organism>